<comment type="caution">
    <text evidence="1">The sequence shown here is derived from an EMBL/GenBank/DDBJ whole genome shotgun (WGS) entry which is preliminary data.</text>
</comment>
<dbReference type="RefSeq" id="WP_120169438.1">
    <property type="nucleotide sequence ID" value="NZ_MCIB01000020.1"/>
</dbReference>
<proteinExistence type="predicted"/>
<dbReference type="OrthoDB" id="9942773at2"/>
<gene>
    <name evidence="1" type="ORF">BET03_12740</name>
</gene>
<sequence length="85" mass="10387">MAENKKTEEFALLSWTRLKYQLSTCKKGKRNIEDDIKKLEEYLFSLDIKDIEIIYKSPDYYTLRYLKNQQTRIKQFLTEDIEKQI</sequence>
<reference evidence="1 2" key="1">
    <citation type="submission" date="2016-08" db="EMBL/GenBank/DDBJ databases">
        <title>Novel Firmicutes and Novel Genomes.</title>
        <authorList>
            <person name="Poppleton D.I."/>
            <person name="Gribaldo S."/>
        </authorList>
    </citation>
    <scope>NUCLEOTIDE SEQUENCE [LARGE SCALE GENOMIC DNA]</scope>
    <source>
        <strain evidence="1 2">CTT3</strain>
    </source>
</reference>
<protein>
    <submittedName>
        <fullName evidence="1">Uncharacterized protein</fullName>
    </submittedName>
</protein>
<evidence type="ECO:0000313" key="1">
    <source>
        <dbReference type="EMBL" id="RKD31391.1"/>
    </source>
</evidence>
<evidence type="ECO:0000313" key="2">
    <source>
        <dbReference type="Proteomes" id="UP000284177"/>
    </source>
</evidence>
<accession>A0A419T1V2</accession>
<dbReference type="Proteomes" id="UP000284177">
    <property type="component" value="Unassembled WGS sequence"/>
</dbReference>
<dbReference type="AlphaFoldDB" id="A0A419T1V2"/>
<organism evidence="1 2">
    <name type="scientific">Thermohalobacter berrensis</name>
    <dbReference type="NCBI Taxonomy" id="99594"/>
    <lineage>
        <taxon>Bacteria</taxon>
        <taxon>Bacillati</taxon>
        <taxon>Bacillota</taxon>
        <taxon>Tissierellia</taxon>
        <taxon>Tissierellales</taxon>
        <taxon>Thermohalobacteraceae</taxon>
        <taxon>Thermohalobacter</taxon>
    </lineage>
</organism>
<name>A0A419T1V2_9FIRM</name>
<dbReference type="EMBL" id="MCIB01000020">
    <property type="protein sequence ID" value="RKD31391.1"/>
    <property type="molecule type" value="Genomic_DNA"/>
</dbReference>
<keyword evidence="2" id="KW-1185">Reference proteome</keyword>